<dbReference type="RefSeq" id="WP_382388135.1">
    <property type="nucleotide sequence ID" value="NZ_JBHLWI010000037.1"/>
</dbReference>
<evidence type="ECO:0000313" key="2">
    <source>
        <dbReference type="EMBL" id="MFC0263650.1"/>
    </source>
</evidence>
<reference evidence="2 3" key="1">
    <citation type="submission" date="2024-09" db="EMBL/GenBank/DDBJ databases">
        <authorList>
            <person name="Sun Q."/>
            <person name="Mori K."/>
        </authorList>
    </citation>
    <scope>NUCLEOTIDE SEQUENCE [LARGE SCALE GENOMIC DNA]</scope>
    <source>
        <strain evidence="2 3">CCM 7650</strain>
    </source>
</reference>
<dbReference type="CDD" id="cd19086">
    <property type="entry name" value="AKR_AKR11C1"/>
    <property type="match status" value="1"/>
</dbReference>
<comment type="caution">
    <text evidence="2">The sequence shown here is derived from an EMBL/GenBank/DDBJ whole genome shotgun (WGS) entry which is preliminary data.</text>
</comment>
<feature type="domain" description="NADP-dependent oxidoreductase" evidence="1">
    <location>
        <begin position="16"/>
        <end position="311"/>
    </location>
</feature>
<evidence type="ECO:0000313" key="3">
    <source>
        <dbReference type="Proteomes" id="UP001589797"/>
    </source>
</evidence>
<dbReference type="InterPro" id="IPR023210">
    <property type="entry name" value="NADP_OxRdtase_dom"/>
</dbReference>
<dbReference type="EC" id="1.1.1.-" evidence="2"/>
<dbReference type="InterPro" id="IPR053135">
    <property type="entry name" value="AKR2_Oxidoreductase"/>
</dbReference>
<keyword evidence="2" id="KW-0560">Oxidoreductase</keyword>
<dbReference type="SUPFAM" id="SSF51430">
    <property type="entry name" value="NAD(P)-linked oxidoreductase"/>
    <property type="match status" value="1"/>
</dbReference>
<dbReference type="Gene3D" id="3.20.20.100">
    <property type="entry name" value="NADP-dependent oxidoreductase domain"/>
    <property type="match status" value="1"/>
</dbReference>
<accession>A0ABV6FUU6</accession>
<organism evidence="2 3">
    <name type="scientific">Fontibacter flavus</name>
    <dbReference type="NCBI Taxonomy" id="654838"/>
    <lineage>
        <taxon>Bacteria</taxon>
        <taxon>Pseudomonadati</taxon>
        <taxon>Bacteroidota</taxon>
        <taxon>Cytophagia</taxon>
        <taxon>Cytophagales</taxon>
        <taxon>Cyclobacteriaceae</taxon>
        <taxon>Fontibacter</taxon>
    </lineage>
</organism>
<sequence length="327" mass="36892">MKYRKFGNTDLLVSEVGFGAWGIGGPVMAGDVPIGWGDVDDSTSKRALNHSLDLGINFYDTADFYGLGHSEELIGEVFGNRPDILIATKVGHRLSSDGKIFTDYSKAHIIDSCEESLRRLKRDSIDFYQLHTAKVEDFENGECIEALELLKQKGKIRYWGVSLNTFNPHPEAQYLFEKKIGDGLQVVLNIINQEALEIIQNAQESGYGIIARMPLQFGLLTGKFTKSTRFSEDDHRVFRLPPDILEESLDLLEEVWILADKYQISKTSLAMSFILSFEGVSTVIPGIKTSEQATLNTTGITKISDEDRDKIVNMYYPKFRDLLMRMK</sequence>
<dbReference type="Pfam" id="PF00248">
    <property type="entry name" value="Aldo_ket_red"/>
    <property type="match status" value="1"/>
</dbReference>
<dbReference type="PANTHER" id="PTHR43312:SF1">
    <property type="entry name" value="NADP-DEPENDENT OXIDOREDUCTASE DOMAIN-CONTAINING PROTEIN"/>
    <property type="match status" value="1"/>
</dbReference>
<protein>
    <submittedName>
        <fullName evidence="2">Aldo/keto reductase</fullName>
        <ecNumber evidence="2">1.1.1.-</ecNumber>
    </submittedName>
</protein>
<proteinExistence type="predicted"/>
<dbReference type="GO" id="GO:0016491">
    <property type="term" value="F:oxidoreductase activity"/>
    <property type="evidence" value="ECO:0007669"/>
    <property type="project" value="UniProtKB-KW"/>
</dbReference>
<dbReference type="EMBL" id="JBHLWI010000037">
    <property type="protein sequence ID" value="MFC0263650.1"/>
    <property type="molecule type" value="Genomic_DNA"/>
</dbReference>
<name>A0ABV6FUU6_9BACT</name>
<keyword evidence="3" id="KW-1185">Reference proteome</keyword>
<gene>
    <name evidence="2" type="ORF">ACFFIP_13240</name>
</gene>
<evidence type="ECO:0000259" key="1">
    <source>
        <dbReference type="Pfam" id="PF00248"/>
    </source>
</evidence>
<dbReference type="PANTHER" id="PTHR43312">
    <property type="entry name" value="D-THREO-ALDOSE 1-DEHYDROGENASE"/>
    <property type="match status" value="1"/>
</dbReference>
<dbReference type="InterPro" id="IPR036812">
    <property type="entry name" value="NAD(P)_OxRdtase_dom_sf"/>
</dbReference>
<dbReference type="Proteomes" id="UP001589797">
    <property type="component" value="Unassembled WGS sequence"/>
</dbReference>